<evidence type="ECO:0000313" key="5">
    <source>
        <dbReference type="Proteomes" id="UP001241072"/>
    </source>
</evidence>
<evidence type="ECO:0000313" key="4">
    <source>
        <dbReference type="EMBL" id="MDO7881700.1"/>
    </source>
</evidence>
<sequence length="304" mass="32508">MPAARAERILVSGASGFIGTELCRQLEADGRTVLRLVRREPASPDEFRWSPDEGTIDPRALEAADAVVNLSGASTGRLPWTASYKREILYSRVNATRTLAEAIGRASDPPRVLVNGSAVGYYGDRPGETLDENSAKGDGFLSDVVQAWEQAAALVPDSTRVVLARTGVVVGRGGAFTPLVPLTLVGLGARFGRGTQVWPWISLHDEAAALRHLIDSELDGVVALAGPEPATSAEITTALAETLRRWHPWVIPTFAIKLLGDAGQELLLNDQHVVPERLLADGFEFRDSTAAEAISRAFAPDGGR</sequence>
<dbReference type="EMBL" id="JAUQUB010000001">
    <property type="protein sequence ID" value="MDO7881700.1"/>
    <property type="molecule type" value="Genomic_DNA"/>
</dbReference>
<comment type="caution">
    <text evidence="4">The sequence shown here is derived from an EMBL/GenBank/DDBJ whole genome shotgun (WGS) entry which is preliminary data.</text>
</comment>
<keyword evidence="5" id="KW-1185">Reference proteome</keyword>
<evidence type="ECO:0000259" key="2">
    <source>
        <dbReference type="Pfam" id="PF01370"/>
    </source>
</evidence>
<dbReference type="NCBIfam" id="TIGR01777">
    <property type="entry name" value="yfcH"/>
    <property type="match status" value="1"/>
</dbReference>
<feature type="domain" description="DUF1731" evidence="3">
    <location>
        <begin position="251"/>
        <end position="295"/>
    </location>
</feature>
<protein>
    <submittedName>
        <fullName evidence="4">TIGR01777 family oxidoreductase</fullName>
    </submittedName>
</protein>
<gene>
    <name evidence="4" type="ORF">Q5716_05595</name>
</gene>
<dbReference type="Pfam" id="PF08338">
    <property type="entry name" value="DUF1731"/>
    <property type="match status" value="1"/>
</dbReference>
<dbReference type="Pfam" id="PF01370">
    <property type="entry name" value="Epimerase"/>
    <property type="match status" value="1"/>
</dbReference>
<dbReference type="SUPFAM" id="SSF51735">
    <property type="entry name" value="NAD(P)-binding Rossmann-fold domains"/>
    <property type="match status" value="1"/>
</dbReference>
<organism evidence="4 5">
    <name type="scientific">Antiquaquibacter soli</name>
    <dbReference type="NCBI Taxonomy" id="3064523"/>
    <lineage>
        <taxon>Bacteria</taxon>
        <taxon>Bacillati</taxon>
        <taxon>Actinomycetota</taxon>
        <taxon>Actinomycetes</taxon>
        <taxon>Micrococcales</taxon>
        <taxon>Microbacteriaceae</taxon>
        <taxon>Antiquaquibacter</taxon>
    </lineage>
</organism>
<comment type="similarity">
    <text evidence="1">Belongs to the NAD(P)-dependent epimerase/dehydratase family. SDR39U1 subfamily.</text>
</comment>
<name>A0ABT9BL08_9MICO</name>
<dbReference type="Gene3D" id="3.40.50.720">
    <property type="entry name" value="NAD(P)-binding Rossmann-like Domain"/>
    <property type="match status" value="1"/>
</dbReference>
<evidence type="ECO:0000256" key="1">
    <source>
        <dbReference type="ARBA" id="ARBA00009353"/>
    </source>
</evidence>
<evidence type="ECO:0000259" key="3">
    <source>
        <dbReference type="Pfam" id="PF08338"/>
    </source>
</evidence>
<accession>A0ABT9BL08</accession>
<dbReference type="InterPro" id="IPR010099">
    <property type="entry name" value="SDR39U1"/>
</dbReference>
<dbReference type="InterPro" id="IPR001509">
    <property type="entry name" value="Epimerase_deHydtase"/>
</dbReference>
<dbReference type="InterPro" id="IPR036291">
    <property type="entry name" value="NAD(P)-bd_dom_sf"/>
</dbReference>
<proteinExistence type="inferred from homology"/>
<dbReference type="Proteomes" id="UP001241072">
    <property type="component" value="Unassembled WGS sequence"/>
</dbReference>
<reference evidence="4 5" key="1">
    <citation type="submission" date="2023-07" db="EMBL/GenBank/DDBJ databases">
        <title>Protaetiibacter sp. nov WY-16 isolated from soil.</title>
        <authorList>
            <person name="Liu B."/>
            <person name="Wan Y."/>
        </authorList>
    </citation>
    <scope>NUCLEOTIDE SEQUENCE [LARGE SCALE GENOMIC DNA]</scope>
    <source>
        <strain evidence="4 5">WY-16</strain>
    </source>
</reference>
<dbReference type="RefSeq" id="WP_305002104.1">
    <property type="nucleotide sequence ID" value="NZ_JAUQUB010000001.1"/>
</dbReference>
<dbReference type="PANTHER" id="PTHR11092:SF0">
    <property type="entry name" value="EPIMERASE FAMILY PROTEIN SDR39U1"/>
    <property type="match status" value="1"/>
</dbReference>
<dbReference type="InterPro" id="IPR013549">
    <property type="entry name" value="DUF1731"/>
</dbReference>
<dbReference type="PANTHER" id="PTHR11092">
    <property type="entry name" value="SUGAR NUCLEOTIDE EPIMERASE RELATED"/>
    <property type="match status" value="1"/>
</dbReference>
<feature type="domain" description="NAD-dependent epimerase/dehydratase" evidence="2">
    <location>
        <begin position="9"/>
        <end position="216"/>
    </location>
</feature>